<sequence length="197" mass="23284">MHLKPALFLLKALIMQVSVIQLSASEEYVDFKEFLTSPPKTWTYRSTLDLPYDCRMDNIVNVTKVANFYYIYFNHSMRNSERIFSTIRYGRIFENYDRPGKPWNVMFITEYATGYASREMVFGIKEMCAVIKVDRFEDTFPSNYELLVKPKARRDPPEECLTKFKECAEKSQKTSYDVYKAECKSLYRKEKKTPALP</sequence>
<keyword evidence="1" id="KW-0732">Signal</keyword>
<feature type="signal peptide" evidence="1">
    <location>
        <begin position="1"/>
        <end position="25"/>
    </location>
</feature>
<organism evidence="2">
    <name type="scientific">Rhipicephalus appendiculatus</name>
    <name type="common">Brown ear tick</name>
    <dbReference type="NCBI Taxonomy" id="34631"/>
    <lineage>
        <taxon>Eukaryota</taxon>
        <taxon>Metazoa</taxon>
        <taxon>Ecdysozoa</taxon>
        <taxon>Arthropoda</taxon>
        <taxon>Chelicerata</taxon>
        <taxon>Arachnida</taxon>
        <taxon>Acari</taxon>
        <taxon>Parasitiformes</taxon>
        <taxon>Ixodida</taxon>
        <taxon>Ixodoidea</taxon>
        <taxon>Ixodidae</taxon>
        <taxon>Rhipicephalinae</taxon>
        <taxon>Rhipicephalus</taxon>
        <taxon>Rhipicephalus</taxon>
    </lineage>
</organism>
<reference evidence="2" key="1">
    <citation type="journal article" date="2016" name="Ticks Tick Borne Dis.">
        <title>De novo assembly and annotation of the salivary gland transcriptome of Rhipicephalus appendiculatus male and female ticks during blood feeding.</title>
        <authorList>
            <person name="de Castro M.H."/>
            <person name="de Klerk D."/>
            <person name="Pienaar R."/>
            <person name="Latif A.A."/>
            <person name="Rees D.J."/>
            <person name="Mans B.J."/>
        </authorList>
    </citation>
    <scope>NUCLEOTIDE SEQUENCE</scope>
    <source>
        <tissue evidence="2">Salivary glands</tissue>
    </source>
</reference>
<evidence type="ECO:0000256" key="1">
    <source>
        <dbReference type="SAM" id="SignalP"/>
    </source>
</evidence>
<name>A0A131YTF8_RHIAP</name>
<dbReference type="Gene3D" id="2.40.128.20">
    <property type="match status" value="1"/>
</dbReference>
<protein>
    <submittedName>
        <fullName evidence="2">Lipocalin</fullName>
    </submittedName>
</protein>
<dbReference type="InterPro" id="IPR012674">
    <property type="entry name" value="Calycin"/>
</dbReference>
<proteinExistence type="predicted"/>
<evidence type="ECO:0000313" key="2">
    <source>
        <dbReference type="EMBL" id="JAP82247.1"/>
    </source>
</evidence>
<dbReference type="EMBL" id="GEDV01006310">
    <property type="protein sequence ID" value="JAP82247.1"/>
    <property type="molecule type" value="Transcribed_RNA"/>
</dbReference>
<feature type="chain" id="PRO_5007286064" evidence="1">
    <location>
        <begin position="26"/>
        <end position="197"/>
    </location>
</feature>
<dbReference type="AlphaFoldDB" id="A0A131YTF8"/>
<accession>A0A131YTF8</accession>